<accession>A0ABX7STV9</accession>
<dbReference type="PANTHER" id="PTHR34406">
    <property type="entry name" value="PROTEIN YCEI"/>
    <property type="match status" value="1"/>
</dbReference>
<evidence type="ECO:0000259" key="1">
    <source>
        <dbReference type="SMART" id="SM00867"/>
    </source>
</evidence>
<dbReference type="PANTHER" id="PTHR34406:SF1">
    <property type="entry name" value="PROTEIN YCEI"/>
    <property type="match status" value="1"/>
</dbReference>
<dbReference type="InterPro" id="IPR007372">
    <property type="entry name" value="Lipid/polyisoprenoid-bd_YceI"/>
</dbReference>
<dbReference type="Proteomes" id="UP000663935">
    <property type="component" value="Chromosome"/>
</dbReference>
<dbReference type="Gene3D" id="2.40.128.110">
    <property type="entry name" value="Lipid/polyisoprenoid-binding, YceI-like"/>
    <property type="match status" value="1"/>
</dbReference>
<reference evidence="2 3" key="1">
    <citation type="submission" date="2021-03" db="EMBL/GenBank/DDBJ databases">
        <title>Complete genome of Polaribacter_sp.G4M1.</title>
        <authorList>
            <person name="Jeong S.W."/>
            <person name="Bae J.W."/>
        </authorList>
    </citation>
    <scope>NUCLEOTIDE SEQUENCE [LARGE SCALE GENOMIC DNA]</scope>
    <source>
        <strain evidence="2 3">G4M1</strain>
    </source>
</reference>
<dbReference type="RefSeq" id="WP_207970444.1">
    <property type="nucleotide sequence ID" value="NZ_CP071795.1"/>
</dbReference>
<feature type="domain" description="Lipid/polyisoprenoid-binding YceI-like" evidence="1">
    <location>
        <begin position="24"/>
        <end position="187"/>
    </location>
</feature>
<proteinExistence type="predicted"/>
<sequence>MMKKNILFIAITILSINFSIAQEKLPIDLQKSTIKWIGEYTFYFGGHDGFIDFKEGYFIKENDIITGGEFIIDMNSMTNSDIEEQVGKDNLIDHLKNEDFFEVEKHPTATLQIKKVEYWKNNNGRIYADLTLKGITKPIYFDAHFNYKEKELKTRFKIDRTKWGVNYQSKVKDSAISDAIGFEVFIKL</sequence>
<protein>
    <submittedName>
        <fullName evidence="2">YceI family protein</fullName>
    </submittedName>
</protein>
<dbReference type="SMART" id="SM00867">
    <property type="entry name" value="YceI"/>
    <property type="match status" value="1"/>
</dbReference>
<gene>
    <name evidence="2" type="ORF">JL193_08740</name>
</gene>
<evidence type="ECO:0000313" key="3">
    <source>
        <dbReference type="Proteomes" id="UP000663935"/>
    </source>
</evidence>
<evidence type="ECO:0000313" key="2">
    <source>
        <dbReference type="EMBL" id="QTD36253.1"/>
    </source>
</evidence>
<dbReference type="InterPro" id="IPR036761">
    <property type="entry name" value="TTHA0802/YceI-like_sf"/>
</dbReference>
<dbReference type="SUPFAM" id="SSF101874">
    <property type="entry name" value="YceI-like"/>
    <property type="match status" value="1"/>
</dbReference>
<name>A0ABX7STV9_9FLAO</name>
<dbReference type="EMBL" id="CP071795">
    <property type="protein sequence ID" value="QTD36253.1"/>
    <property type="molecule type" value="Genomic_DNA"/>
</dbReference>
<dbReference type="Pfam" id="PF04264">
    <property type="entry name" value="YceI"/>
    <property type="match status" value="1"/>
</dbReference>
<organism evidence="2 3">
    <name type="scientific">Polaribacter batillariae</name>
    <dbReference type="NCBI Taxonomy" id="2808900"/>
    <lineage>
        <taxon>Bacteria</taxon>
        <taxon>Pseudomonadati</taxon>
        <taxon>Bacteroidota</taxon>
        <taxon>Flavobacteriia</taxon>
        <taxon>Flavobacteriales</taxon>
        <taxon>Flavobacteriaceae</taxon>
    </lineage>
</organism>
<keyword evidence="3" id="KW-1185">Reference proteome</keyword>